<dbReference type="Pfam" id="PF21855">
    <property type="entry name" value="Treslin_STD"/>
    <property type="match status" value="1"/>
</dbReference>
<feature type="compositionally biased region" description="Basic residues" evidence="1">
    <location>
        <begin position="21"/>
        <end position="44"/>
    </location>
</feature>
<feature type="compositionally biased region" description="Basic and acidic residues" evidence="1">
    <location>
        <begin position="508"/>
        <end position="517"/>
    </location>
</feature>
<feature type="region of interest" description="Disordered" evidence="1">
    <location>
        <begin position="1"/>
        <end position="45"/>
    </location>
</feature>
<dbReference type="GO" id="GO:0030174">
    <property type="term" value="P:regulation of DNA-templated DNA replication initiation"/>
    <property type="evidence" value="ECO:0007669"/>
    <property type="project" value="TreeGrafter"/>
</dbReference>
<reference evidence="3" key="1">
    <citation type="journal article" date="2023" name="DNA Res.">
        <title>Chromosome-level genome assembly of Phrynocephalus forsythii using third-generation DNA sequencing and Hi-C analysis.</title>
        <authorList>
            <person name="Qi Y."/>
            <person name="Zhao W."/>
            <person name="Zhao Y."/>
            <person name="Niu C."/>
            <person name="Cao S."/>
            <person name="Zhang Y."/>
        </authorList>
    </citation>
    <scope>NUCLEOTIDE SEQUENCE</scope>
    <source>
        <tissue evidence="3">Muscle</tissue>
    </source>
</reference>
<dbReference type="InterPro" id="IPR053920">
    <property type="entry name" value="Treslin_STD"/>
</dbReference>
<feature type="compositionally biased region" description="Basic and acidic residues" evidence="1">
    <location>
        <begin position="11"/>
        <end position="20"/>
    </location>
</feature>
<evidence type="ECO:0000313" key="3">
    <source>
        <dbReference type="EMBL" id="KAJ7311088.1"/>
    </source>
</evidence>
<dbReference type="GO" id="GO:0005634">
    <property type="term" value="C:nucleus"/>
    <property type="evidence" value="ECO:0007669"/>
    <property type="project" value="InterPro"/>
</dbReference>
<feature type="domain" description="Treslin STD" evidence="2">
    <location>
        <begin position="106"/>
        <end position="261"/>
    </location>
</feature>
<gene>
    <name evidence="3" type="ORF">JRQ81_006687</name>
</gene>
<comment type="caution">
    <text evidence="3">The sequence shown here is derived from an EMBL/GenBank/DDBJ whole genome shotgun (WGS) entry which is preliminary data.</text>
</comment>
<dbReference type="GO" id="GO:0003682">
    <property type="term" value="F:chromatin binding"/>
    <property type="evidence" value="ECO:0007669"/>
    <property type="project" value="TreeGrafter"/>
</dbReference>
<feature type="region of interest" description="Disordered" evidence="1">
    <location>
        <begin position="284"/>
        <end position="307"/>
    </location>
</feature>
<dbReference type="PANTHER" id="PTHR21556">
    <property type="entry name" value="TRESLIN"/>
    <property type="match status" value="1"/>
</dbReference>
<keyword evidence="4" id="KW-1185">Reference proteome</keyword>
<dbReference type="InterPro" id="IPR026153">
    <property type="entry name" value="Treslin"/>
</dbReference>
<feature type="compositionally biased region" description="Low complexity" evidence="1">
    <location>
        <begin position="293"/>
        <end position="306"/>
    </location>
</feature>
<evidence type="ECO:0000259" key="2">
    <source>
        <dbReference type="Pfam" id="PF21855"/>
    </source>
</evidence>
<dbReference type="GO" id="GO:0010212">
    <property type="term" value="P:response to ionizing radiation"/>
    <property type="evidence" value="ECO:0007669"/>
    <property type="project" value="InterPro"/>
</dbReference>
<dbReference type="AlphaFoldDB" id="A0A9Q1AUD2"/>
<feature type="region of interest" description="Disordered" evidence="1">
    <location>
        <begin position="508"/>
        <end position="627"/>
    </location>
</feature>
<dbReference type="Proteomes" id="UP001142489">
    <property type="component" value="Unassembled WGS sequence"/>
</dbReference>
<evidence type="ECO:0000256" key="1">
    <source>
        <dbReference type="SAM" id="MobiDB-lite"/>
    </source>
</evidence>
<dbReference type="GO" id="GO:0033314">
    <property type="term" value="P:mitotic DNA replication checkpoint signaling"/>
    <property type="evidence" value="ECO:0007669"/>
    <property type="project" value="InterPro"/>
</dbReference>
<feature type="compositionally biased region" description="Polar residues" evidence="1">
    <location>
        <begin position="449"/>
        <end position="468"/>
    </location>
</feature>
<dbReference type="GO" id="GO:0006260">
    <property type="term" value="P:DNA replication"/>
    <property type="evidence" value="ECO:0007669"/>
    <property type="project" value="InterPro"/>
</dbReference>
<proteinExistence type="predicted"/>
<organism evidence="3 4">
    <name type="scientific">Phrynocephalus forsythii</name>
    <dbReference type="NCBI Taxonomy" id="171643"/>
    <lineage>
        <taxon>Eukaryota</taxon>
        <taxon>Metazoa</taxon>
        <taxon>Chordata</taxon>
        <taxon>Craniata</taxon>
        <taxon>Vertebrata</taxon>
        <taxon>Euteleostomi</taxon>
        <taxon>Lepidosauria</taxon>
        <taxon>Squamata</taxon>
        <taxon>Bifurcata</taxon>
        <taxon>Unidentata</taxon>
        <taxon>Episquamata</taxon>
        <taxon>Toxicofera</taxon>
        <taxon>Iguania</taxon>
        <taxon>Acrodonta</taxon>
        <taxon>Agamidae</taxon>
        <taxon>Agaminae</taxon>
        <taxon>Phrynocephalus</taxon>
    </lineage>
</organism>
<dbReference type="EMBL" id="JAPFRF010000014">
    <property type="protein sequence ID" value="KAJ7311088.1"/>
    <property type="molecule type" value="Genomic_DNA"/>
</dbReference>
<dbReference type="GO" id="GO:0007095">
    <property type="term" value="P:mitotic G2 DNA damage checkpoint signaling"/>
    <property type="evidence" value="ECO:0007669"/>
    <property type="project" value="TreeGrafter"/>
</dbReference>
<evidence type="ECO:0000313" key="4">
    <source>
        <dbReference type="Proteomes" id="UP001142489"/>
    </source>
</evidence>
<sequence>MNLTHSLSEFYQRKSSDRSARSHRQEHRKRSGVPRTPVRQKMKTMPRSLQMLNTARLNVKAQKFQQEGEQPTSETVSQRLFPKRPDDSAGARWKTAKSKLCFKTEEEMFASITAQYQRAVTPGENVLRFAREMVTAVNANNGPVTFVQFLYPQEAAVDTIRSSLLKTSQHLRQQLSCDSDKETKIKECQLQVYLRLEMCLQCPSLQTGPDGTEELVEEVTEMLRILCLTKDPGYLARFLDEVVDTYLESIPKLLGDLYYSLGTQIPPKLASLLPADLFSDDSVSQEGPTPILPASAASVPPSRPASITADTNQLEELRSRSAKKRAQFLKVTKVRRNLFNENMLSPGKRSLAKIPRSQSVSAVEGLKHKHSQSSEGTRGSYRLLTKSVAETPVHKQISRRLLHKQIKGRWSNSQLVAAHSGCCALLLGLQARGLRRSPRIKRLSLGRRPSSSFCNVEESSQKRVQQKYSMHKEAPGDQENGTGMVSPPVKKAIWSPKSLLFGAVREEFNSGEKDSPRRSRKLSSDQPTVYATPRKSPFRSSRRLASPPGVTPRRSPRIHQRAQHVLQKTPTRKCAAAKSLGGLLSPCRPKSKSLPEFVDEKEDRLSREGAASPSRLPAHQPTSGKQGTWEVLDNVFASPASGPDSAALLSVATTPGLRNEGGKVCLGPLSPRRSLRVAQRSASPACAQKQILESERGVISEPRHGQRAPALLELFLQQIILLCCLLLHLGNSP</sequence>
<feature type="region of interest" description="Disordered" evidence="1">
    <location>
        <begin position="446"/>
        <end position="489"/>
    </location>
</feature>
<feature type="region of interest" description="Disordered" evidence="1">
    <location>
        <begin position="63"/>
        <end position="92"/>
    </location>
</feature>
<protein>
    <recommendedName>
        <fullName evidence="2">Treslin STD domain-containing protein</fullName>
    </recommendedName>
</protein>
<dbReference type="PANTHER" id="PTHR21556:SF2">
    <property type="entry name" value="TRESLIN"/>
    <property type="match status" value="1"/>
</dbReference>
<accession>A0A9Q1AUD2</accession>
<dbReference type="OrthoDB" id="5812172at2759"/>
<name>A0A9Q1AUD2_9SAUR</name>
<feature type="compositionally biased region" description="Polar residues" evidence="1">
    <location>
        <begin position="63"/>
        <end position="78"/>
    </location>
</feature>